<dbReference type="KEGG" id="tsy:THSYN_32790"/>
<dbReference type="Proteomes" id="UP000232638">
    <property type="component" value="Plasmid pTs485"/>
</dbReference>
<dbReference type="NCBIfam" id="NF047593">
    <property type="entry name" value="IS66_ISAeme5_TnpA"/>
    <property type="match status" value="1"/>
</dbReference>
<geneLocation type="plasmid" evidence="2">
    <name>pts485</name>
</geneLocation>
<organism evidence="1 2">
    <name type="scientific">Candidatus Thiodictyon syntrophicum</name>
    <dbReference type="NCBI Taxonomy" id="1166950"/>
    <lineage>
        <taxon>Bacteria</taxon>
        <taxon>Pseudomonadati</taxon>
        <taxon>Pseudomonadota</taxon>
        <taxon>Gammaproteobacteria</taxon>
        <taxon>Chromatiales</taxon>
        <taxon>Chromatiaceae</taxon>
        <taxon>Thiodictyon</taxon>
    </lineage>
</organism>
<dbReference type="EMBL" id="CP020372">
    <property type="protein sequence ID" value="AUB85672.1"/>
    <property type="molecule type" value="Genomic_DNA"/>
</dbReference>
<accession>A0A2K8UJH9</accession>
<dbReference type="RefSeq" id="WP_100923278.1">
    <property type="nucleotide sequence ID" value="NZ_CP020372.1"/>
</dbReference>
<reference evidence="1 2" key="1">
    <citation type="submission" date="2017-03" db="EMBL/GenBank/DDBJ databases">
        <title>Complete genome sequence of Candidatus 'Thiodictyon syntrophicum' sp. nov. strain Cad16T, a photolithoautotroph purple sulfur bacterium isolated from an alpine meromictic lake.</title>
        <authorList>
            <person name="Luedin S.M."/>
            <person name="Pothier J.F."/>
            <person name="Danza F."/>
            <person name="Storelli N."/>
            <person name="Wittwer M."/>
            <person name="Tonolla M."/>
        </authorList>
    </citation>
    <scope>NUCLEOTIDE SEQUENCE [LARGE SCALE GENOMIC DNA]</scope>
    <source>
        <strain evidence="1 2">Cad16T</strain>
        <plasmid evidence="2">Plasmid pts485</plasmid>
    </source>
</reference>
<gene>
    <name evidence="1" type="ORF">THSYN_32790</name>
</gene>
<keyword evidence="1" id="KW-0614">Plasmid</keyword>
<name>A0A2K8UJH9_9GAMM</name>
<proteinExistence type="predicted"/>
<evidence type="ECO:0000313" key="2">
    <source>
        <dbReference type="Proteomes" id="UP000232638"/>
    </source>
</evidence>
<sequence length="111" mass="12696">MAQRRRTREQWRELVEGWPRSGLTQQAYCERHGVAPGSLQRWREVFRQARARGHDQTAEAVRLVPVQWVDALPTVVTPLILVLADGQRLEIAPDFDTATLKRVLTVLQEAA</sequence>
<evidence type="ECO:0008006" key="3">
    <source>
        <dbReference type="Google" id="ProtNLM"/>
    </source>
</evidence>
<protein>
    <recommendedName>
        <fullName evidence="3">Transposase</fullName>
    </recommendedName>
</protein>
<keyword evidence="2" id="KW-1185">Reference proteome</keyword>
<dbReference type="AlphaFoldDB" id="A0A2K8UJH9"/>
<evidence type="ECO:0000313" key="1">
    <source>
        <dbReference type="EMBL" id="AUB85672.1"/>
    </source>
</evidence>
<dbReference type="OrthoDB" id="5769209at2"/>